<evidence type="ECO:0000256" key="1">
    <source>
        <dbReference type="SAM" id="SignalP"/>
    </source>
</evidence>
<accession>R0FC13</accession>
<dbReference type="Proteomes" id="UP000029121">
    <property type="component" value="Unassembled WGS sequence"/>
</dbReference>
<dbReference type="OrthoDB" id="1024608at2759"/>
<proteinExistence type="predicted"/>
<keyword evidence="3" id="KW-1185">Reference proteome</keyword>
<reference evidence="3" key="1">
    <citation type="journal article" date="2013" name="Nat. Genet.">
        <title>The Capsella rubella genome and the genomic consequences of rapid mating system evolution.</title>
        <authorList>
            <person name="Slotte T."/>
            <person name="Hazzouri K.M."/>
            <person name="Agren J.A."/>
            <person name="Koenig D."/>
            <person name="Maumus F."/>
            <person name="Guo Y.L."/>
            <person name="Steige K."/>
            <person name="Platts A.E."/>
            <person name="Escobar J.S."/>
            <person name="Newman L.K."/>
            <person name="Wang W."/>
            <person name="Mandakova T."/>
            <person name="Vello E."/>
            <person name="Smith L.M."/>
            <person name="Henz S.R."/>
            <person name="Steffen J."/>
            <person name="Takuno S."/>
            <person name="Brandvain Y."/>
            <person name="Coop G."/>
            <person name="Andolfatto P."/>
            <person name="Hu T.T."/>
            <person name="Blanchette M."/>
            <person name="Clark R.M."/>
            <person name="Quesneville H."/>
            <person name="Nordborg M."/>
            <person name="Gaut B.S."/>
            <person name="Lysak M.A."/>
            <person name="Jenkins J."/>
            <person name="Grimwood J."/>
            <person name="Chapman J."/>
            <person name="Prochnik S."/>
            <person name="Shu S."/>
            <person name="Rokhsar D."/>
            <person name="Schmutz J."/>
            <person name="Weigel D."/>
            <person name="Wright S.I."/>
        </authorList>
    </citation>
    <scope>NUCLEOTIDE SEQUENCE [LARGE SCALE GENOMIC DNA]</scope>
    <source>
        <strain evidence="3">cv. Monte Gargano</strain>
    </source>
</reference>
<feature type="chain" id="PRO_5004341694" description="Membrane lipoprotein" evidence="1">
    <location>
        <begin position="29"/>
        <end position="84"/>
    </location>
</feature>
<protein>
    <recommendedName>
        <fullName evidence="4">Membrane lipoprotein</fullName>
    </recommendedName>
</protein>
<dbReference type="KEGG" id="crb:17881805"/>
<name>R0FC13_9BRAS</name>
<evidence type="ECO:0000313" key="2">
    <source>
        <dbReference type="EMBL" id="EOA19326.1"/>
    </source>
</evidence>
<dbReference type="EMBL" id="KB870810">
    <property type="protein sequence ID" value="EOA19326.1"/>
    <property type="molecule type" value="Genomic_DNA"/>
</dbReference>
<sequence length="84" mass="8923">MAGTTSVCKMMMMMALVMMACGLQACNGMKNVGETISAMEPKLECFKTCSISCGIQNKPCYQNCLTKCGLPQQPTKPSSPSTTA</sequence>
<evidence type="ECO:0000313" key="3">
    <source>
        <dbReference type="Proteomes" id="UP000029121"/>
    </source>
</evidence>
<gene>
    <name evidence="2" type="ORF">CARUB_v10003355mg</name>
</gene>
<dbReference type="AlphaFoldDB" id="R0FC13"/>
<keyword evidence="1" id="KW-0732">Signal</keyword>
<feature type="signal peptide" evidence="1">
    <location>
        <begin position="1"/>
        <end position="28"/>
    </location>
</feature>
<organism evidence="2 3">
    <name type="scientific">Capsella rubella</name>
    <dbReference type="NCBI Taxonomy" id="81985"/>
    <lineage>
        <taxon>Eukaryota</taxon>
        <taxon>Viridiplantae</taxon>
        <taxon>Streptophyta</taxon>
        <taxon>Embryophyta</taxon>
        <taxon>Tracheophyta</taxon>
        <taxon>Spermatophyta</taxon>
        <taxon>Magnoliopsida</taxon>
        <taxon>eudicotyledons</taxon>
        <taxon>Gunneridae</taxon>
        <taxon>Pentapetalae</taxon>
        <taxon>rosids</taxon>
        <taxon>malvids</taxon>
        <taxon>Brassicales</taxon>
        <taxon>Brassicaceae</taxon>
        <taxon>Camelineae</taxon>
        <taxon>Capsella</taxon>
    </lineage>
</organism>
<evidence type="ECO:0008006" key="4">
    <source>
        <dbReference type="Google" id="ProtNLM"/>
    </source>
</evidence>